<proteinExistence type="predicted"/>
<dbReference type="InterPro" id="IPR052537">
    <property type="entry name" value="Extradiol_RC_dioxygenase"/>
</dbReference>
<dbReference type="CDD" id="cd08346">
    <property type="entry name" value="PcpA_N_like"/>
    <property type="match status" value="1"/>
</dbReference>
<keyword evidence="2" id="KW-0560">Oxidoreductase</keyword>
<dbReference type="PROSITE" id="PS51819">
    <property type="entry name" value="VOC"/>
    <property type="match status" value="2"/>
</dbReference>
<evidence type="ECO:0000259" key="1">
    <source>
        <dbReference type="PROSITE" id="PS51819"/>
    </source>
</evidence>
<feature type="domain" description="VOC" evidence="1">
    <location>
        <begin position="153"/>
        <end position="270"/>
    </location>
</feature>
<dbReference type="RefSeq" id="WP_165266227.1">
    <property type="nucleotide sequence ID" value="NZ_JAALLS010000003.1"/>
</dbReference>
<dbReference type="Proteomes" id="UP000479132">
    <property type="component" value="Unassembled WGS sequence"/>
</dbReference>
<sequence>MSEHRGIHHISVTASDPQANYDFYVKKLGMRMVKKTVNQDDPTKYHLFYANAEGSPGSSLTFFPWPNAREGINGTGEATAISLAVPKDSLSYWQEHLKEQKIPFSGPISRYNKQHLSFKDPDGLQLHLVFDDLLSDPKGWEKSPVPTEHQIQGFWSTTLEVANTEHTENVLTSILGFEKDSSEKNATLYKSKSTLGKTIILKQTPARQGQNGAGIVHHLAFQTEDKEDLKKLRHEVLRYGLQPTEITDRHFFKSVYFRLPNGLLFEMATSGPGYFVNSDFDADQAEKLELPPWYRSQRDEIEAALPTLKT</sequence>
<dbReference type="PANTHER" id="PTHR36110">
    <property type="entry name" value="RING-CLEAVING DIOXYGENASE MHQE-RELATED"/>
    <property type="match status" value="1"/>
</dbReference>
<keyword evidence="3" id="KW-1185">Reference proteome</keyword>
<gene>
    <name evidence="2" type="ORF">G3569_03735</name>
</gene>
<dbReference type="GO" id="GO:0051213">
    <property type="term" value="F:dioxygenase activity"/>
    <property type="evidence" value="ECO:0007669"/>
    <property type="project" value="UniProtKB-KW"/>
</dbReference>
<dbReference type="PANTHER" id="PTHR36110:SF4">
    <property type="entry name" value="RING-CLEAVING DIOXYGENASE MHQA-RELATED"/>
    <property type="match status" value="1"/>
</dbReference>
<feature type="domain" description="VOC" evidence="1">
    <location>
        <begin position="6"/>
        <end position="131"/>
    </location>
</feature>
<evidence type="ECO:0000313" key="3">
    <source>
        <dbReference type="Proteomes" id="UP000479132"/>
    </source>
</evidence>
<dbReference type="InterPro" id="IPR037523">
    <property type="entry name" value="VOC_core"/>
</dbReference>
<evidence type="ECO:0000313" key="2">
    <source>
        <dbReference type="EMBL" id="NGP87456.1"/>
    </source>
</evidence>
<reference evidence="2 3" key="1">
    <citation type="submission" date="2020-02" db="EMBL/GenBank/DDBJ databases">
        <title>Aliifodinibius halophilus 2W32, complete genome.</title>
        <authorList>
            <person name="Li Y."/>
            <person name="Wu S."/>
        </authorList>
    </citation>
    <scope>NUCLEOTIDE SEQUENCE [LARGE SCALE GENOMIC DNA]</scope>
    <source>
        <strain evidence="2 3">2W32</strain>
    </source>
</reference>
<name>A0A6M1SV49_9BACT</name>
<dbReference type="AlphaFoldDB" id="A0A6M1SV49"/>
<accession>A0A6M1SV49</accession>
<organism evidence="2 3">
    <name type="scientific">Fodinibius halophilus</name>
    <dbReference type="NCBI Taxonomy" id="1736908"/>
    <lineage>
        <taxon>Bacteria</taxon>
        <taxon>Pseudomonadati</taxon>
        <taxon>Balneolota</taxon>
        <taxon>Balneolia</taxon>
        <taxon>Balneolales</taxon>
        <taxon>Balneolaceae</taxon>
        <taxon>Fodinibius</taxon>
    </lineage>
</organism>
<dbReference type="Pfam" id="PF00903">
    <property type="entry name" value="Glyoxalase"/>
    <property type="match status" value="1"/>
</dbReference>
<protein>
    <submittedName>
        <fullName evidence="2">Ring-cleaving dioxygenase</fullName>
    </submittedName>
</protein>
<dbReference type="InterPro" id="IPR029068">
    <property type="entry name" value="Glyas_Bleomycin-R_OHBP_Dase"/>
</dbReference>
<dbReference type="SUPFAM" id="SSF54593">
    <property type="entry name" value="Glyoxalase/Bleomycin resistance protein/Dihydroxybiphenyl dioxygenase"/>
    <property type="match status" value="1"/>
</dbReference>
<dbReference type="InterPro" id="IPR004360">
    <property type="entry name" value="Glyas_Fos-R_dOase_dom"/>
</dbReference>
<comment type="caution">
    <text evidence="2">The sequence shown here is derived from an EMBL/GenBank/DDBJ whole genome shotgun (WGS) entry which is preliminary data.</text>
</comment>
<keyword evidence="2" id="KW-0223">Dioxygenase</keyword>
<dbReference type="EMBL" id="JAALLS010000003">
    <property type="protein sequence ID" value="NGP87456.1"/>
    <property type="molecule type" value="Genomic_DNA"/>
</dbReference>
<dbReference type="Gene3D" id="3.10.180.10">
    <property type="entry name" value="2,3-Dihydroxybiphenyl 1,2-Dioxygenase, domain 1"/>
    <property type="match status" value="2"/>
</dbReference>